<gene>
    <name evidence="1" type="primary">mtg1_2</name>
    <name evidence="1" type="ORF">LTR37_009832</name>
</gene>
<accession>A0ACC3N745</accession>
<keyword evidence="2" id="KW-1185">Reference proteome</keyword>
<organism evidence="1 2">
    <name type="scientific">Vermiconidia calcicola</name>
    <dbReference type="NCBI Taxonomy" id="1690605"/>
    <lineage>
        <taxon>Eukaryota</taxon>
        <taxon>Fungi</taxon>
        <taxon>Dikarya</taxon>
        <taxon>Ascomycota</taxon>
        <taxon>Pezizomycotina</taxon>
        <taxon>Dothideomycetes</taxon>
        <taxon>Dothideomycetidae</taxon>
        <taxon>Mycosphaerellales</taxon>
        <taxon>Extremaceae</taxon>
        <taxon>Vermiconidia</taxon>
    </lineage>
</organism>
<dbReference type="EMBL" id="JAUTXU010000078">
    <property type="protein sequence ID" value="KAK3711238.1"/>
    <property type="molecule type" value="Genomic_DNA"/>
</dbReference>
<reference evidence="1" key="1">
    <citation type="submission" date="2023-07" db="EMBL/GenBank/DDBJ databases">
        <title>Black Yeasts Isolated from many extreme environments.</title>
        <authorList>
            <person name="Coleine C."/>
            <person name="Stajich J.E."/>
            <person name="Selbmann L."/>
        </authorList>
    </citation>
    <scope>NUCLEOTIDE SEQUENCE</scope>
    <source>
        <strain evidence="1">CCFEE 5714</strain>
    </source>
</reference>
<dbReference type="Proteomes" id="UP001281147">
    <property type="component" value="Unassembled WGS sequence"/>
</dbReference>
<sequence>MASFIPRAIFPTLDSLPRSYYLGHHAAGLAKMRTLLSQIDLVIECRDYRIPLTSRNPMFEDVLEGRERIVVYTKKDLGSSDNRDEDTKRHQMLRQFYHPSPVCFSDFKSQADVRRILDIIRTRSAARNNLTGSHCMVVGMPNVGKSTLLNALRAAGVRKGKVAHTGAQPGVTRKIGTGVKIVDNTATGEGGGDVYLLDTPGVFIPYVPSATAMLKLALSGSVKDTVIPAFTLADYLLYNINLQPPPHGSEVYADYHPPTNSISELLNAMARKIGRLQKGGEPDLDATAIWMVQRWRNGHLGRFLLDDVSEEALEAHRREDGEKPSSVNQARKAGKEVVRQRAKARSKKAGGIGEG</sequence>
<comment type="caution">
    <text evidence="1">The sequence shown here is derived from an EMBL/GenBank/DDBJ whole genome shotgun (WGS) entry which is preliminary data.</text>
</comment>
<proteinExistence type="predicted"/>
<evidence type="ECO:0000313" key="1">
    <source>
        <dbReference type="EMBL" id="KAK3711238.1"/>
    </source>
</evidence>
<evidence type="ECO:0000313" key="2">
    <source>
        <dbReference type="Proteomes" id="UP001281147"/>
    </source>
</evidence>
<name>A0ACC3N745_9PEZI</name>
<protein>
    <submittedName>
        <fullName evidence="1">Mitochondrial GTPase 1</fullName>
    </submittedName>
</protein>